<keyword evidence="2 6" id="KW-0812">Transmembrane</keyword>
<evidence type="ECO:0000256" key="3">
    <source>
        <dbReference type="ARBA" id="ARBA00022989"/>
    </source>
</evidence>
<dbReference type="OrthoDB" id="6612291at2759"/>
<dbReference type="InterPro" id="IPR050549">
    <property type="entry name" value="MFS_Trehalose_Transporter"/>
</dbReference>
<gene>
    <name evidence="8" type="ORF">GE061_015171</name>
</gene>
<reference evidence="8" key="1">
    <citation type="journal article" date="2021" name="Mol. Ecol. Resour.">
        <title>Apolygus lucorum genome provides insights into omnivorousness and mesophyll feeding.</title>
        <authorList>
            <person name="Liu Y."/>
            <person name="Liu H."/>
            <person name="Wang H."/>
            <person name="Huang T."/>
            <person name="Liu B."/>
            <person name="Yang B."/>
            <person name="Yin L."/>
            <person name="Li B."/>
            <person name="Zhang Y."/>
            <person name="Zhang S."/>
            <person name="Jiang F."/>
            <person name="Zhang X."/>
            <person name="Ren Y."/>
            <person name="Wang B."/>
            <person name="Wang S."/>
            <person name="Lu Y."/>
            <person name="Wu K."/>
            <person name="Fan W."/>
            <person name="Wang G."/>
        </authorList>
    </citation>
    <scope>NUCLEOTIDE SEQUENCE</scope>
    <source>
        <strain evidence="8">12Hb</strain>
    </source>
</reference>
<feature type="region of interest" description="Disordered" evidence="5">
    <location>
        <begin position="33"/>
        <end position="64"/>
    </location>
</feature>
<dbReference type="Proteomes" id="UP000466442">
    <property type="component" value="Unassembled WGS sequence"/>
</dbReference>
<keyword evidence="3 6" id="KW-1133">Transmembrane helix</keyword>
<evidence type="ECO:0000313" key="8">
    <source>
        <dbReference type="EMBL" id="KAF6209424.1"/>
    </source>
</evidence>
<evidence type="ECO:0000256" key="5">
    <source>
        <dbReference type="SAM" id="MobiDB-lite"/>
    </source>
</evidence>
<dbReference type="GO" id="GO:0016020">
    <property type="term" value="C:membrane"/>
    <property type="evidence" value="ECO:0007669"/>
    <property type="project" value="UniProtKB-SubCell"/>
</dbReference>
<dbReference type="PROSITE" id="PS50850">
    <property type="entry name" value="MFS"/>
    <property type="match status" value="1"/>
</dbReference>
<dbReference type="InterPro" id="IPR020846">
    <property type="entry name" value="MFS_dom"/>
</dbReference>
<dbReference type="EMBL" id="WIXP02000006">
    <property type="protein sequence ID" value="KAF6209424.1"/>
    <property type="molecule type" value="Genomic_DNA"/>
</dbReference>
<dbReference type="Pfam" id="PF00083">
    <property type="entry name" value="Sugar_tr"/>
    <property type="match status" value="1"/>
</dbReference>
<evidence type="ECO:0000256" key="1">
    <source>
        <dbReference type="ARBA" id="ARBA00004141"/>
    </source>
</evidence>
<dbReference type="PANTHER" id="PTHR48021:SF1">
    <property type="entry name" value="GH07001P-RELATED"/>
    <property type="match status" value="1"/>
</dbReference>
<dbReference type="Gene3D" id="1.20.1250.20">
    <property type="entry name" value="MFS general substrate transporter like domains"/>
    <property type="match status" value="1"/>
</dbReference>
<accession>A0A8S9XLF7</accession>
<feature type="domain" description="Major facilitator superfamily (MFS) profile" evidence="7">
    <location>
        <begin position="211"/>
        <end position="423"/>
    </location>
</feature>
<feature type="transmembrane region" description="Helical" evidence="6">
    <location>
        <begin position="248"/>
        <end position="269"/>
    </location>
</feature>
<keyword evidence="9" id="KW-1185">Reference proteome</keyword>
<feature type="transmembrane region" description="Helical" evidence="6">
    <location>
        <begin position="302"/>
        <end position="323"/>
    </location>
</feature>
<feature type="transmembrane region" description="Helical" evidence="6">
    <location>
        <begin position="209"/>
        <end position="228"/>
    </location>
</feature>
<evidence type="ECO:0000256" key="4">
    <source>
        <dbReference type="ARBA" id="ARBA00023136"/>
    </source>
</evidence>
<feature type="transmembrane region" description="Helical" evidence="6">
    <location>
        <begin position="362"/>
        <end position="380"/>
    </location>
</feature>
<evidence type="ECO:0000259" key="7">
    <source>
        <dbReference type="PROSITE" id="PS50850"/>
    </source>
</evidence>
<protein>
    <recommendedName>
        <fullName evidence="7">Major facilitator superfamily (MFS) profile domain-containing protein</fullName>
    </recommendedName>
</protein>
<name>A0A8S9XLF7_APOLU</name>
<feature type="non-terminal residue" evidence="8">
    <location>
        <position position="423"/>
    </location>
</feature>
<proteinExistence type="predicted"/>
<dbReference type="PANTHER" id="PTHR48021">
    <property type="match status" value="1"/>
</dbReference>
<evidence type="ECO:0000313" key="9">
    <source>
        <dbReference type="Proteomes" id="UP000466442"/>
    </source>
</evidence>
<comment type="caution">
    <text evidence="8">The sequence shown here is derived from an EMBL/GenBank/DDBJ whole genome shotgun (WGS) entry which is preliminary data.</text>
</comment>
<dbReference type="AlphaFoldDB" id="A0A8S9XLF7"/>
<feature type="compositionally biased region" description="Basic residues" evidence="5">
    <location>
        <begin position="54"/>
        <end position="64"/>
    </location>
</feature>
<dbReference type="SUPFAM" id="SSF103473">
    <property type="entry name" value="MFS general substrate transporter"/>
    <property type="match status" value="1"/>
</dbReference>
<dbReference type="InterPro" id="IPR005828">
    <property type="entry name" value="MFS_sugar_transport-like"/>
</dbReference>
<feature type="transmembrane region" description="Helical" evidence="6">
    <location>
        <begin position="276"/>
        <end position="296"/>
    </location>
</feature>
<comment type="subcellular location">
    <subcellularLocation>
        <location evidence="1">Membrane</location>
        <topology evidence="1">Multi-pass membrane protein</topology>
    </subcellularLocation>
</comment>
<dbReference type="InterPro" id="IPR036259">
    <property type="entry name" value="MFS_trans_sf"/>
</dbReference>
<dbReference type="GO" id="GO:0022857">
    <property type="term" value="F:transmembrane transporter activity"/>
    <property type="evidence" value="ECO:0007669"/>
    <property type="project" value="InterPro"/>
</dbReference>
<evidence type="ECO:0000256" key="6">
    <source>
        <dbReference type="SAM" id="Phobius"/>
    </source>
</evidence>
<feature type="transmembrane region" description="Helical" evidence="6">
    <location>
        <begin position="335"/>
        <end position="356"/>
    </location>
</feature>
<evidence type="ECO:0000256" key="2">
    <source>
        <dbReference type="ARBA" id="ARBA00022692"/>
    </source>
</evidence>
<feature type="compositionally biased region" description="Polar residues" evidence="5">
    <location>
        <begin position="35"/>
        <end position="48"/>
    </location>
</feature>
<organism evidence="8 9">
    <name type="scientific">Apolygus lucorum</name>
    <name type="common">Small green plant bug</name>
    <name type="synonym">Lygocoris lucorum</name>
    <dbReference type="NCBI Taxonomy" id="248454"/>
    <lineage>
        <taxon>Eukaryota</taxon>
        <taxon>Metazoa</taxon>
        <taxon>Ecdysozoa</taxon>
        <taxon>Arthropoda</taxon>
        <taxon>Hexapoda</taxon>
        <taxon>Insecta</taxon>
        <taxon>Pterygota</taxon>
        <taxon>Neoptera</taxon>
        <taxon>Paraneoptera</taxon>
        <taxon>Hemiptera</taxon>
        <taxon>Heteroptera</taxon>
        <taxon>Panheteroptera</taxon>
        <taxon>Cimicomorpha</taxon>
        <taxon>Miridae</taxon>
        <taxon>Mirini</taxon>
        <taxon>Apolygus</taxon>
    </lineage>
</organism>
<keyword evidence="4 6" id="KW-0472">Membrane</keyword>
<sequence length="423" mass="45581">MVTTRKGTKSDHPGVGSTINVVESNVNNVVETETGAGSTTQDNTSQKLVTPALNKRKKKKTKKRTSTICPKFDDYDVSVHSSDNTLSNDSSSFTDGDLFRTPKASDLGLLSPARLRAHSFSDASPDSEYTPNNRRNSIAALITAADFLDSTQFNNFTSPPTDGNKVEELEMSSGCCNIVRNLFRRRSGDGEAEPLITTPRSQASQLPQFIAALAATLGGFVMGSQLGWTSPTKAEMVAKYSMSDLDWSWVSGILPAGAMVGALAAGSICDQIGRRMTIIVTVIPSTVGWAMILWAPGTWMVILGRAVLGSVSGVLSCACPLYTNEIAETAIRGTLGTFFQLQVTLGILFSYIVGALIKVTPFSIVCVVIPFVPSIIMFFMPESPTYYLKKGDTIAAKNSLQRLRGGRYNVDNEIATTQKILEE</sequence>